<evidence type="ECO:0000313" key="3">
    <source>
        <dbReference type="Proteomes" id="UP000263273"/>
    </source>
</evidence>
<gene>
    <name evidence="2" type="ORF">DDZ44_09255</name>
</gene>
<proteinExistence type="inferred from homology"/>
<protein>
    <submittedName>
        <fullName evidence="2">Transcriptional regulator</fullName>
    </submittedName>
</protein>
<dbReference type="Gene3D" id="3.30.420.40">
    <property type="match status" value="2"/>
</dbReference>
<dbReference type="PROSITE" id="PS01125">
    <property type="entry name" value="ROK"/>
    <property type="match status" value="1"/>
</dbReference>
<organism evidence="2 3">
    <name type="scientific">Syntrophomonas wolfei</name>
    <dbReference type="NCBI Taxonomy" id="863"/>
    <lineage>
        <taxon>Bacteria</taxon>
        <taxon>Bacillati</taxon>
        <taxon>Bacillota</taxon>
        <taxon>Clostridia</taxon>
        <taxon>Eubacteriales</taxon>
        <taxon>Syntrophomonadaceae</taxon>
        <taxon>Syntrophomonas</taxon>
    </lineage>
</organism>
<dbReference type="InterPro" id="IPR000600">
    <property type="entry name" value="ROK"/>
</dbReference>
<dbReference type="InterPro" id="IPR049874">
    <property type="entry name" value="ROK_cs"/>
</dbReference>
<dbReference type="SUPFAM" id="SSF53067">
    <property type="entry name" value="Actin-like ATPase domain"/>
    <property type="match status" value="1"/>
</dbReference>
<dbReference type="AlphaFoldDB" id="A0A354YY23"/>
<dbReference type="PANTHER" id="PTHR18964:SF149">
    <property type="entry name" value="BIFUNCTIONAL UDP-N-ACETYLGLUCOSAMINE 2-EPIMERASE_N-ACETYLMANNOSAMINE KINASE"/>
    <property type="match status" value="1"/>
</dbReference>
<sequence length="333" mass="35778">MHGKAPRIIKPNNRDLILCVDLGGSKVLMAIATAEGEFLRRLKFPTQSEKGSEDILDRITAGVQEMLKAGAETADRVLGLGVATPGPLSFPDTVVWDSPNLGWNRVNIKEELKARLGWEPLVEKDTNMAVLGEYYFGQMQRCQNLLYITVSTGIGGGIMLGGQLYRGQNGGAGEIGHMVVDSGGRTCGCGRRGCLEAQASGTAIAQMAKELGQEGKGQGISFDLGTAGAKEVGEAARRGDREARTIVAQVVDYLGIALSNLVNIFNPEKIVLGGAVSLGWEDLLLEPLRERVKAEVFPLNARDLRIEVTRLGEDVVLYGCIADVGRRKTEDGR</sequence>
<evidence type="ECO:0000313" key="2">
    <source>
        <dbReference type="EMBL" id="HBK54109.1"/>
    </source>
</evidence>
<reference evidence="2 3" key="1">
    <citation type="journal article" date="2018" name="Nat. Biotechnol.">
        <title>A standardized bacterial taxonomy based on genome phylogeny substantially revises the tree of life.</title>
        <authorList>
            <person name="Parks D.H."/>
            <person name="Chuvochina M."/>
            <person name="Waite D.W."/>
            <person name="Rinke C."/>
            <person name="Skarshewski A."/>
            <person name="Chaumeil P.A."/>
            <person name="Hugenholtz P."/>
        </authorList>
    </citation>
    <scope>NUCLEOTIDE SEQUENCE [LARGE SCALE GENOMIC DNA]</scope>
    <source>
        <strain evidence="2">UBA10948</strain>
    </source>
</reference>
<evidence type="ECO:0000256" key="1">
    <source>
        <dbReference type="ARBA" id="ARBA00006479"/>
    </source>
</evidence>
<comment type="similarity">
    <text evidence="1">Belongs to the ROK (NagC/XylR) family.</text>
</comment>
<dbReference type="PANTHER" id="PTHR18964">
    <property type="entry name" value="ROK (REPRESSOR, ORF, KINASE) FAMILY"/>
    <property type="match status" value="1"/>
</dbReference>
<dbReference type="Pfam" id="PF00480">
    <property type="entry name" value="ROK"/>
    <property type="match status" value="1"/>
</dbReference>
<dbReference type="InterPro" id="IPR043129">
    <property type="entry name" value="ATPase_NBD"/>
</dbReference>
<dbReference type="STRING" id="378794.GCA_001570625_00127"/>
<dbReference type="Proteomes" id="UP000263273">
    <property type="component" value="Unassembled WGS sequence"/>
</dbReference>
<comment type="caution">
    <text evidence="2">The sequence shown here is derived from an EMBL/GenBank/DDBJ whole genome shotgun (WGS) entry which is preliminary data.</text>
</comment>
<dbReference type="EMBL" id="DNZF01000202">
    <property type="protein sequence ID" value="HBK54109.1"/>
    <property type="molecule type" value="Genomic_DNA"/>
</dbReference>
<name>A0A354YY23_9FIRM</name>
<accession>A0A354YY23</accession>